<name>A0ABN8S091_9CNID</name>
<sequence>MQSREGYLEEFFSHEVQSFPPSLSEFGKLYLPGTKCKLMKCIEPLHESTPPETFSCKVLDDAVIVHCLSIAGITTFKEYAEKAFILHLQNHLQGTERLDIVWDTYRPESLNESTRQKRGKGVRRKVSGETKFPRNWSDFLHDSSNKKELFDFLTYKVANFVFPEGKAVYITSEESVVTVCHPVPCQTAIMKRPTQELWFMYYTHFIIQQGLTTGKFALWTLMLLLSLLVSFTSCYCHSPRLIFGSPLEWERTTALQHQCSVHQPWHKKVTSTTNASRDFWMRHNLCFLGKREEVVLASLDGV</sequence>
<gene>
    <name evidence="1" type="ORF">PEVE_00015918</name>
</gene>
<evidence type="ECO:0000313" key="2">
    <source>
        <dbReference type="Proteomes" id="UP001159427"/>
    </source>
</evidence>
<organism evidence="1 2">
    <name type="scientific">Porites evermanni</name>
    <dbReference type="NCBI Taxonomy" id="104178"/>
    <lineage>
        <taxon>Eukaryota</taxon>
        <taxon>Metazoa</taxon>
        <taxon>Cnidaria</taxon>
        <taxon>Anthozoa</taxon>
        <taxon>Hexacorallia</taxon>
        <taxon>Scleractinia</taxon>
        <taxon>Fungiina</taxon>
        <taxon>Poritidae</taxon>
        <taxon>Porites</taxon>
    </lineage>
</organism>
<reference evidence="1 2" key="1">
    <citation type="submission" date="2022-05" db="EMBL/GenBank/DDBJ databases">
        <authorList>
            <consortium name="Genoscope - CEA"/>
            <person name="William W."/>
        </authorList>
    </citation>
    <scope>NUCLEOTIDE SEQUENCE [LARGE SCALE GENOMIC DNA]</scope>
</reference>
<proteinExistence type="predicted"/>
<dbReference type="Proteomes" id="UP001159427">
    <property type="component" value="Unassembled WGS sequence"/>
</dbReference>
<dbReference type="EMBL" id="CALNXI010002236">
    <property type="protein sequence ID" value="CAH3185122.1"/>
    <property type="molecule type" value="Genomic_DNA"/>
</dbReference>
<protein>
    <submittedName>
        <fullName evidence="1">Uncharacterized protein</fullName>
    </submittedName>
</protein>
<comment type="caution">
    <text evidence="1">The sequence shown here is derived from an EMBL/GenBank/DDBJ whole genome shotgun (WGS) entry which is preliminary data.</text>
</comment>
<accession>A0ABN8S091</accession>
<keyword evidence="2" id="KW-1185">Reference proteome</keyword>
<evidence type="ECO:0000313" key="1">
    <source>
        <dbReference type="EMBL" id="CAH3185122.1"/>
    </source>
</evidence>